<evidence type="ECO:0000313" key="2">
    <source>
        <dbReference type="Proteomes" id="UP001165422"/>
    </source>
</evidence>
<keyword evidence="2" id="KW-1185">Reference proteome</keyword>
<sequence length="102" mass="11623">MLKIEDKALNYAGDRNLCFVTSVKNTSIDCDCGNVHNNVKTVKIKVLFETEVADKELYNIYEYKGIKLFVLKTLNITGDIDIYQKPKVLFMRPKFGLKGITA</sequence>
<dbReference type="RefSeq" id="WP_150357125.1">
    <property type="nucleotide sequence ID" value="NZ_JAJJPB010000009.1"/>
</dbReference>
<gene>
    <name evidence="1" type="ORF">LN736_08875</name>
</gene>
<organism evidence="1 2">
    <name type="scientific">Clostridium aromativorans</name>
    <dbReference type="NCBI Taxonomy" id="2836848"/>
    <lineage>
        <taxon>Bacteria</taxon>
        <taxon>Bacillati</taxon>
        <taxon>Bacillota</taxon>
        <taxon>Clostridia</taxon>
        <taxon>Eubacteriales</taxon>
        <taxon>Clostridiaceae</taxon>
        <taxon>Clostridium</taxon>
    </lineage>
</organism>
<accession>A0ABS8N5A4</accession>
<reference evidence="1" key="1">
    <citation type="submission" date="2021-11" db="EMBL/GenBank/DDBJ databases">
        <authorList>
            <person name="Qingchun L."/>
            <person name="Dong Z."/>
            <person name="Zongwei Q."/>
            <person name="Jia Z."/>
            <person name="Duotao L."/>
        </authorList>
    </citation>
    <scope>NUCLEOTIDE SEQUENCE</scope>
    <source>
        <strain evidence="1">WLY-B-L2</strain>
    </source>
</reference>
<dbReference type="EMBL" id="JAJJPB010000009">
    <property type="protein sequence ID" value="MCC9294967.1"/>
    <property type="molecule type" value="Genomic_DNA"/>
</dbReference>
<comment type="caution">
    <text evidence="1">The sequence shown here is derived from an EMBL/GenBank/DDBJ whole genome shotgun (WGS) entry which is preliminary data.</text>
</comment>
<proteinExistence type="predicted"/>
<dbReference type="Proteomes" id="UP001165422">
    <property type="component" value="Unassembled WGS sequence"/>
</dbReference>
<protein>
    <submittedName>
        <fullName evidence="1">Uncharacterized protein</fullName>
    </submittedName>
</protein>
<name>A0ABS8N5A4_9CLOT</name>
<evidence type="ECO:0000313" key="1">
    <source>
        <dbReference type="EMBL" id="MCC9294967.1"/>
    </source>
</evidence>